<keyword evidence="1" id="KW-0732">Signal</keyword>
<name>A0AA51X8E6_9GAMM</name>
<dbReference type="InterPro" id="IPR018707">
    <property type="entry name" value="LpxR"/>
</dbReference>
<evidence type="ECO:0000313" key="2">
    <source>
        <dbReference type="EMBL" id="WMS88854.1"/>
    </source>
</evidence>
<organism evidence="2 3">
    <name type="scientific">Pleionea litopenaei</name>
    <dbReference type="NCBI Taxonomy" id="3070815"/>
    <lineage>
        <taxon>Bacteria</taxon>
        <taxon>Pseudomonadati</taxon>
        <taxon>Pseudomonadota</taxon>
        <taxon>Gammaproteobacteria</taxon>
        <taxon>Oceanospirillales</taxon>
        <taxon>Pleioneaceae</taxon>
        <taxon>Pleionea</taxon>
    </lineage>
</organism>
<accession>A0AA51X8E6</accession>
<evidence type="ECO:0000256" key="1">
    <source>
        <dbReference type="SAM" id="SignalP"/>
    </source>
</evidence>
<keyword evidence="3" id="KW-1185">Reference proteome</keyword>
<dbReference type="Proteomes" id="UP001239782">
    <property type="component" value="Chromosome"/>
</dbReference>
<dbReference type="InterPro" id="IPR037107">
    <property type="entry name" value="Put_OMP_sf"/>
</dbReference>
<dbReference type="KEGG" id="plei:Q9312_08025"/>
<gene>
    <name evidence="2" type="ORF">Q9312_08025</name>
</gene>
<dbReference type="Gene3D" id="2.40.128.140">
    <property type="entry name" value="Outer membrane protein"/>
    <property type="match status" value="1"/>
</dbReference>
<dbReference type="Pfam" id="PF09982">
    <property type="entry name" value="LpxR"/>
    <property type="match status" value="1"/>
</dbReference>
<protein>
    <submittedName>
        <fullName evidence="2">Lipid A deacylase LpxR family protein</fullName>
    </submittedName>
</protein>
<dbReference type="RefSeq" id="WP_309204074.1">
    <property type="nucleotide sequence ID" value="NZ_CP133548.1"/>
</dbReference>
<reference evidence="2 3" key="1">
    <citation type="submission" date="2023-08" db="EMBL/GenBank/DDBJ databases">
        <title>Pleionea litopenaei sp. nov., isolated from stomach of juvenile Litopenaeus vannamei.</title>
        <authorList>
            <person name="Rho A.M."/>
            <person name="Hwang C.Y."/>
        </authorList>
    </citation>
    <scope>NUCLEOTIDE SEQUENCE [LARGE SCALE GENOMIC DNA]</scope>
    <source>
        <strain evidence="2 3">HL-JVS1</strain>
    </source>
</reference>
<proteinExistence type="predicted"/>
<sequence length="417" mass="46392">MLRYMLRQILLATLLLAFQFIAESSEAHGSEGSKMRGQTKGSAFATLSATQATEDKTLTGLDVSKRQWTRRAGAGSIQDERSPLHHWHWLTDQEPYDAGWALYIDNDLFTLRKRDQDYTGGLSVTLAGRRAIEYGISLDPVRAAITEQLGILPKPSSALTELHGIEAGFTIFTPKSIDQPDKQLGDRPFASLLYLANTQELIDSANDTAWVSTFTLGVLGADWVNSIQTELHAALGSDRPSGWDQQISDGGELTFKYSIGKQQLIAYHYGEQNFELSSTSQLSVGYLTEATFGLAGRYGSFQTPWYSFRPQFNDYSEKSTSLAGLAEHRSEVYVWGGFSAHLRGYNVFLQGQFKDSPVTFSSNELNRLVWDAWVGITHQSESGWRFSYLLRGQSSEVKRGPADRSVLWGGMIISASY</sequence>
<evidence type="ECO:0000313" key="3">
    <source>
        <dbReference type="Proteomes" id="UP001239782"/>
    </source>
</evidence>
<dbReference type="AlphaFoldDB" id="A0AA51X8E6"/>
<feature type="chain" id="PRO_5041355619" evidence="1">
    <location>
        <begin position="30"/>
        <end position="417"/>
    </location>
</feature>
<feature type="signal peptide" evidence="1">
    <location>
        <begin position="1"/>
        <end position="29"/>
    </location>
</feature>
<dbReference type="EMBL" id="CP133548">
    <property type="protein sequence ID" value="WMS88854.1"/>
    <property type="molecule type" value="Genomic_DNA"/>
</dbReference>